<proteinExistence type="inferred from homology"/>
<comment type="caution">
    <text evidence="2">The sequence shown here is derived from an EMBL/GenBank/DDBJ whole genome shotgun (WGS) entry which is preliminary data.</text>
</comment>
<dbReference type="InterPro" id="IPR029045">
    <property type="entry name" value="ClpP/crotonase-like_dom_sf"/>
</dbReference>
<evidence type="ECO:0000313" key="2">
    <source>
        <dbReference type="EMBL" id="GAA4484022.1"/>
    </source>
</evidence>
<name>A0ABP8PBH1_9NOCA</name>
<dbReference type="InterPro" id="IPR001753">
    <property type="entry name" value="Enoyl-CoA_hydra/iso"/>
</dbReference>
<dbReference type="CDD" id="cd06558">
    <property type="entry name" value="crotonase-like"/>
    <property type="match status" value="1"/>
</dbReference>
<dbReference type="EMBL" id="BAABFB010000059">
    <property type="protein sequence ID" value="GAA4484022.1"/>
    <property type="molecule type" value="Genomic_DNA"/>
</dbReference>
<dbReference type="Gene3D" id="3.90.226.10">
    <property type="entry name" value="2-enoyl-CoA Hydratase, Chain A, domain 1"/>
    <property type="match status" value="1"/>
</dbReference>
<evidence type="ECO:0000313" key="3">
    <source>
        <dbReference type="Proteomes" id="UP001501183"/>
    </source>
</evidence>
<sequence>MNSTDTTDSTVTVTVDAGLATITLHRVGASNALDVATKTALRGAVLAVAADDAVRAVLLAADGRHFCVGQDLDEHVAGLDADPAHAMDTVRLHYNPLIEALAAVRVPVVVAINGACVGAGLGLALAGDIRVAGESATFATAFAGIALAADSGLSHTLVRALGASRAAGLLMLGDRFTAAQALDWGLVHRVVPDADLAEAARTVARRLADGPTAAYTQVKALVSASAPGLTDALEREQRAQEALGATADHRNAVDAFLAKRRPVFQGH</sequence>
<dbReference type="RefSeq" id="WP_345348130.1">
    <property type="nucleotide sequence ID" value="NZ_BAABFB010000059.1"/>
</dbReference>
<keyword evidence="3" id="KW-1185">Reference proteome</keyword>
<dbReference type="Gene3D" id="1.10.12.10">
    <property type="entry name" value="Lyase 2-enoyl-coa Hydratase, Chain A, domain 2"/>
    <property type="match status" value="1"/>
</dbReference>
<reference evidence="3" key="1">
    <citation type="journal article" date="2019" name="Int. J. Syst. Evol. Microbiol.">
        <title>The Global Catalogue of Microorganisms (GCM) 10K type strain sequencing project: providing services to taxonomists for standard genome sequencing and annotation.</title>
        <authorList>
            <consortium name="The Broad Institute Genomics Platform"/>
            <consortium name="The Broad Institute Genome Sequencing Center for Infectious Disease"/>
            <person name="Wu L."/>
            <person name="Ma J."/>
        </authorList>
    </citation>
    <scope>NUCLEOTIDE SEQUENCE [LARGE SCALE GENOMIC DNA]</scope>
    <source>
        <strain evidence="3">JCM 32206</strain>
    </source>
</reference>
<dbReference type="PANTHER" id="PTHR43459">
    <property type="entry name" value="ENOYL-COA HYDRATASE"/>
    <property type="match status" value="1"/>
</dbReference>
<accession>A0ABP8PBH1</accession>
<dbReference type="SUPFAM" id="SSF52096">
    <property type="entry name" value="ClpP/crotonase"/>
    <property type="match status" value="1"/>
</dbReference>
<organism evidence="2 3">
    <name type="scientific">Rhodococcus olei</name>
    <dbReference type="NCBI Taxonomy" id="2161675"/>
    <lineage>
        <taxon>Bacteria</taxon>
        <taxon>Bacillati</taxon>
        <taxon>Actinomycetota</taxon>
        <taxon>Actinomycetes</taxon>
        <taxon>Mycobacteriales</taxon>
        <taxon>Nocardiaceae</taxon>
        <taxon>Rhodococcus</taxon>
    </lineage>
</organism>
<dbReference type="Pfam" id="PF00378">
    <property type="entry name" value="ECH_1"/>
    <property type="match status" value="1"/>
</dbReference>
<dbReference type="InterPro" id="IPR014748">
    <property type="entry name" value="Enoyl-CoA_hydra_C"/>
</dbReference>
<protein>
    <submittedName>
        <fullName evidence="2">Enoyl-CoA hydratase-related protein</fullName>
    </submittedName>
</protein>
<evidence type="ECO:0000256" key="1">
    <source>
        <dbReference type="ARBA" id="ARBA00005254"/>
    </source>
</evidence>
<gene>
    <name evidence="2" type="ORF">GCM10023094_36430</name>
</gene>
<dbReference type="Proteomes" id="UP001501183">
    <property type="component" value="Unassembled WGS sequence"/>
</dbReference>
<comment type="similarity">
    <text evidence="1">Belongs to the enoyl-CoA hydratase/isomerase family.</text>
</comment>
<dbReference type="PANTHER" id="PTHR43459:SF1">
    <property type="entry name" value="EG:BACN32G11.4 PROTEIN"/>
    <property type="match status" value="1"/>
</dbReference>